<sequence length="147" mass="16067">MPERPVHRPPLTAAQVHMPALTVLMPPLTVLMPALKMHMPPLTVLMPALKVHMPPLTVLMPALKMHMPPLTVLMPALKVHMPPLTVLMPPLTAAQGGQKSAHDYHRPLKVLWNSKPPIFVVGVILSRCKCVRPHQSASSTSRGALLP</sequence>
<accession>A0AAW0P5S4</accession>
<name>A0AAW0P5S4_9GOBI</name>
<dbReference type="AlphaFoldDB" id="A0AAW0P5S4"/>
<comment type="caution">
    <text evidence="1">The sequence shown here is derived from an EMBL/GenBank/DDBJ whole genome shotgun (WGS) entry which is preliminary data.</text>
</comment>
<keyword evidence="2" id="KW-1185">Reference proteome</keyword>
<organism evidence="1 2">
    <name type="scientific">Mugilogobius chulae</name>
    <name type="common">yellowstripe goby</name>
    <dbReference type="NCBI Taxonomy" id="88201"/>
    <lineage>
        <taxon>Eukaryota</taxon>
        <taxon>Metazoa</taxon>
        <taxon>Chordata</taxon>
        <taxon>Craniata</taxon>
        <taxon>Vertebrata</taxon>
        <taxon>Euteleostomi</taxon>
        <taxon>Actinopterygii</taxon>
        <taxon>Neopterygii</taxon>
        <taxon>Teleostei</taxon>
        <taxon>Neoteleostei</taxon>
        <taxon>Acanthomorphata</taxon>
        <taxon>Gobiaria</taxon>
        <taxon>Gobiiformes</taxon>
        <taxon>Gobioidei</taxon>
        <taxon>Gobiidae</taxon>
        <taxon>Gobionellinae</taxon>
        <taxon>Mugilogobius</taxon>
    </lineage>
</organism>
<gene>
    <name evidence="1" type="ORF">WMY93_013227</name>
</gene>
<dbReference type="EMBL" id="JBBPFD010000009">
    <property type="protein sequence ID" value="KAK7913016.1"/>
    <property type="molecule type" value="Genomic_DNA"/>
</dbReference>
<proteinExistence type="predicted"/>
<reference evidence="2" key="1">
    <citation type="submission" date="2024-04" db="EMBL/GenBank/DDBJ databases">
        <title>Salinicola lusitanus LLJ914,a marine bacterium isolated from the Okinawa Trough.</title>
        <authorList>
            <person name="Li J."/>
        </authorList>
    </citation>
    <scope>NUCLEOTIDE SEQUENCE [LARGE SCALE GENOMIC DNA]</scope>
</reference>
<protein>
    <submittedName>
        <fullName evidence="1">Uncharacterized protein</fullName>
    </submittedName>
</protein>
<evidence type="ECO:0000313" key="1">
    <source>
        <dbReference type="EMBL" id="KAK7913016.1"/>
    </source>
</evidence>
<evidence type="ECO:0000313" key="2">
    <source>
        <dbReference type="Proteomes" id="UP001460270"/>
    </source>
</evidence>
<dbReference type="Proteomes" id="UP001460270">
    <property type="component" value="Unassembled WGS sequence"/>
</dbReference>